<comment type="caution">
    <text evidence="9">The sequence shown here is derived from an EMBL/GenBank/DDBJ whole genome shotgun (WGS) entry which is preliminary data.</text>
</comment>
<feature type="transmembrane region" description="Helical" evidence="8">
    <location>
        <begin position="335"/>
        <end position="354"/>
    </location>
</feature>
<protein>
    <submittedName>
        <fullName evidence="9">Iron chelate uptake ABC transporter family permease subunit</fullName>
    </submittedName>
</protein>
<feature type="transmembrane region" description="Helical" evidence="8">
    <location>
        <begin position="223"/>
        <end position="247"/>
    </location>
</feature>
<evidence type="ECO:0000256" key="5">
    <source>
        <dbReference type="ARBA" id="ARBA00022692"/>
    </source>
</evidence>
<dbReference type="CDD" id="cd06550">
    <property type="entry name" value="TM_ABC_iron-siderophores_like"/>
    <property type="match status" value="1"/>
</dbReference>
<dbReference type="InterPro" id="IPR037294">
    <property type="entry name" value="ABC_BtuC-like"/>
</dbReference>
<dbReference type="Pfam" id="PF01032">
    <property type="entry name" value="FecCD"/>
    <property type="match status" value="1"/>
</dbReference>
<dbReference type="InterPro" id="IPR000522">
    <property type="entry name" value="ABC_transptr_permease_BtuC"/>
</dbReference>
<organism evidence="9 10">
    <name type="scientific">Agromyces salentinus</name>
    <dbReference type="NCBI Taxonomy" id="269421"/>
    <lineage>
        <taxon>Bacteria</taxon>
        <taxon>Bacillati</taxon>
        <taxon>Actinomycetota</taxon>
        <taxon>Actinomycetes</taxon>
        <taxon>Micrococcales</taxon>
        <taxon>Microbacteriaceae</taxon>
        <taxon>Agromyces</taxon>
    </lineage>
</organism>
<comment type="similarity">
    <text evidence="2">Belongs to the binding-protein-dependent transport system permease family. FecCD subfamily.</text>
</comment>
<evidence type="ECO:0000313" key="9">
    <source>
        <dbReference type="EMBL" id="GAA1841294.1"/>
    </source>
</evidence>
<evidence type="ECO:0000256" key="3">
    <source>
        <dbReference type="ARBA" id="ARBA00022448"/>
    </source>
</evidence>
<comment type="subcellular location">
    <subcellularLocation>
        <location evidence="1">Cell membrane</location>
        <topology evidence="1">Multi-pass membrane protein</topology>
    </subcellularLocation>
</comment>
<keyword evidence="7 8" id="KW-0472">Membrane</keyword>
<dbReference type="SUPFAM" id="SSF81345">
    <property type="entry name" value="ABC transporter involved in vitamin B12 uptake, BtuC"/>
    <property type="match status" value="1"/>
</dbReference>
<keyword evidence="6 8" id="KW-1133">Transmembrane helix</keyword>
<evidence type="ECO:0000256" key="8">
    <source>
        <dbReference type="SAM" id="Phobius"/>
    </source>
</evidence>
<evidence type="ECO:0000256" key="2">
    <source>
        <dbReference type="ARBA" id="ARBA00007935"/>
    </source>
</evidence>
<feature type="transmembrane region" description="Helical" evidence="8">
    <location>
        <begin position="93"/>
        <end position="114"/>
    </location>
</feature>
<dbReference type="Gene3D" id="1.10.3470.10">
    <property type="entry name" value="ABC transporter involved in vitamin B12 uptake, BtuC"/>
    <property type="match status" value="1"/>
</dbReference>
<feature type="transmembrane region" description="Helical" evidence="8">
    <location>
        <begin position="175"/>
        <end position="197"/>
    </location>
</feature>
<reference evidence="10" key="1">
    <citation type="journal article" date="2019" name="Int. J. Syst. Evol. Microbiol.">
        <title>The Global Catalogue of Microorganisms (GCM) 10K type strain sequencing project: providing services to taxonomists for standard genome sequencing and annotation.</title>
        <authorList>
            <consortium name="The Broad Institute Genomics Platform"/>
            <consortium name="The Broad Institute Genome Sequencing Center for Infectious Disease"/>
            <person name="Wu L."/>
            <person name="Ma J."/>
        </authorList>
    </citation>
    <scope>NUCLEOTIDE SEQUENCE [LARGE SCALE GENOMIC DNA]</scope>
    <source>
        <strain evidence="10">JCM 14323</strain>
    </source>
</reference>
<dbReference type="PANTHER" id="PTHR30472:SF24">
    <property type="entry name" value="FERRIC ENTEROBACTIN TRANSPORT SYSTEM PERMEASE PROTEIN FEPG"/>
    <property type="match status" value="1"/>
</dbReference>
<feature type="transmembrane region" description="Helical" evidence="8">
    <location>
        <begin position="267"/>
        <end position="293"/>
    </location>
</feature>
<evidence type="ECO:0000256" key="4">
    <source>
        <dbReference type="ARBA" id="ARBA00022475"/>
    </source>
</evidence>
<evidence type="ECO:0000313" key="10">
    <source>
        <dbReference type="Proteomes" id="UP001501746"/>
    </source>
</evidence>
<name>A0ABN2MYD7_9MICO</name>
<accession>A0ABN2MYD7</accession>
<feature type="transmembrane region" description="Helical" evidence="8">
    <location>
        <begin position="135"/>
        <end position="163"/>
    </location>
</feature>
<evidence type="ECO:0000256" key="7">
    <source>
        <dbReference type="ARBA" id="ARBA00023136"/>
    </source>
</evidence>
<sequence>MTTIPTMPSTDAATRPNPEVDEVRAAVAAVRRRNRRRLSIALGAGAALAIVFAIVALSSGAASLAPDRVLATLLGQGDRTEQLVVFTLRLPRILAAVFVGAAFGLAGAVFQAVLRNPLASPDILGVSAGASVGAVWAILGLGLAGAVVSGFALAGALVVAAIIWSTAWRQGLHGIRFVLVGVGLAYVCGSLIAWLLARAEVRQAQAALLWTVGSVSDVRGDALVLLMIGVVIGCILVAVFAKGLSVLALGDDHAISLGIRTDVRRGILLLVAVLLIAVATSVAGPIAFVALIAPAIARRIVDDGSAALTASVMTGAVLTLGADVLGQFALPQFTAPVGIVTGLIGAPYLLWLLARTERKTRA</sequence>
<keyword evidence="5 8" id="KW-0812">Transmembrane</keyword>
<gene>
    <name evidence="9" type="ORF">GCM10009750_29370</name>
</gene>
<proteinExistence type="inferred from homology"/>
<dbReference type="Proteomes" id="UP001501746">
    <property type="component" value="Unassembled WGS sequence"/>
</dbReference>
<dbReference type="EMBL" id="BAAANK010000008">
    <property type="protein sequence ID" value="GAA1841294.1"/>
    <property type="molecule type" value="Genomic_DNA"/>
</dbReference>
<dbReference type="RefSeq" id="WP_246205195.1">
    <property type="nucleotide sequence ID" value="NZ_BAAANK010000008.1"/>
</dbReference>
<evidence type="ECO:0000256" key="1">
    <source>
        <dbReference type="ARBA" id="ARBA00004651"/>
    </source>
</evidence>
<keyword evidence="3" id="KW-0813">Transport</keyword>
<feature type="transmembrane region" description="Helical" evidence="8">
    <location>
        <begin position="40"/>
        <end position="65"/>
    </location>
</feature>
<keyword evidence="10" id="KW-1185">Reference proteome</keyword>
<dbReference type="PANTHER" id="PTHR30472">
    <property type="entry name" value="FERRIC ENTEROBACTIN TRANSPORT SYSTEM PERMEASE PROTEIN"/>
    <property type="match status" value="1"/>
</dbReference>
<keyword evidence="4" id="KW-1003">Cell membrane</keyword>
<evidence type="ECO:0000256" key="6">
    <source>
        <dbReference type="ARBA" id="ARBA00022989"/>
    </source>
</evidence>